<sequence>MKLPEDCIREILEHLSEDRITLYSCLITNRTYCQFVVPILWRNPWPTYNSLTYELERIYWKILGKTIIKCLSLETKQKLSRQYNINLNPSLLQNPLFNYVSYIQVIPVGVINQLIRNNFEQVINYNGEQLEQIFNKEFWSLFIKQCKIKSLEIPNFNIFEYPESKFYLSSLSILKIFISYPKEMFIELSKNVHTLKRIEIFLIYIYEDTNNDIENLIISQKNLKEINFMFIAGQKFIFNNKKSIDYLSNSLKILELCSCICLSANTISSFINLTELKIFYHTSLYHEEGIKILSNVFLPKLEILSLVNVKGEHLSIFIKLIENTKGSLKILYIHIQKSSPIPSSSLSSIDHYFNVIKSTCPNIEVLPVWLISIFYLKNFEDLLISCPKIRKIIIHFKSISTSNNFIPHIDTVLAKPILILLTLKSSILLNNIHLIGRWSFSSLDLQEFFESWKEMKRRPLKFVFNNNIYSHYIIRVCEYYHQQGVIKKGTINYTTPCTYYDDVRTTTMDILTL</sequence>
<evidence type="ECO:0000313" key="2">
    <source>
        <dbReference type="Proteomes" id="UP000615446"/>
    </source>
</evidence>
<organism evidence="1 2">
    <name type="scientific">Rhizophagus clarus</name>
    <dbReference type="NCBI Taxonomy" id="94130"/>
    <lineage>
        <taxon>Eukaryota</taxon>
        <taxon>Fungi</taxon>
        <taxon>Fungi incertae sedis</taxon>
        <taxon>Mucoromycota</taxon>
        <taxon>Glomeromycotina</taxon>
        <taxon>Glomeromycetes</taxon>
        <taxon>Glomerales</taxon>
        <taxon>Glomeraceae</taxon>
        <taxon>Rhizophagus</taxon>
    </lineage>
</organism>
<dbReference type="EMBL" id="BLAL01000356">
    <property type="protein sequence ID" value="GET04765.1"/>
    <property type="molecule type" value="Genomic_DNA"/>
</dbReference>
<reference evidence="1" key="1">
    <citation type="submission" date="2019-10" db="EMBL/GenBank/DDBJ databases">
        <title>Conservation and host-specific expression of non-tandemly repeated heterogenous ribosome RNA gene in arbuscular mycorrhizal fungi.</title>
        <authorList>
            <person name="Maeda T."/>
            <person name="Kobayashi Y."/>
            <person name="Nakagawa T."/>
            <person name="Ezawa T."/>
            <person name="Yamaguchi K."/>
            <person name="Bino T."/>
            <person name="Nishimoto Y."/>
            <person name="Shigenobu S."/>
            <person name="Kawaguchi M."/>
        </authorList>
    </citation>
    <scope>NUCLEOTIDE SEQUENCE</scope>
    <source>
        <strain evidence="1">HR1</strain>
    </source>
</reference>
<dbReference type="AlphaFoldDB" id="A0A8H3R9L5"/>
<name>A0A8H3R9L5_9GLOM</name>
<evidence type="ECO:0000313" key="1">
    <source>
        <dbReference type="EMBL" id="GET04765.1"/>
    </source>
</evidence>
<protein>
    <recommendedName>
        <fullName evidence="3">F-box domain-containing protein</fullName>
    </recommendedName>
</protein>
<dbReference type="Proteomes" id="UP000615446">
    <property type="component" value="Unassembled WGS sequence"/>
</dbReference>
<accession>A0A8H3R9L5</accession>
<dbReference type="OrthoDB" id="2342305at2759"/>
<gene>
    <name evidence="1" type="ORF">RCL2_003106500</name>
</gene>
<proteinExistence type="predicted"/>
<comment type="caution">
    <text evidence="1">The sequence shown here is derived from an EMBL/GenBank/DDBJ whole genome shotgun (WGS) entry which is preliminary data.</text>
</comment>
<evidence type="ECO:0008006" key="3">
    <source>
        <dbReference type="Google" id="ProtNLM"/>
    </source>
</evidence>